<evidence type="ECO:0000256" key="5">
    <source>
        <dbReference type="ARBA" id="ARBA00022927"/>
    </source>
</evidence>
<organism evidence="10 11">
    <name type="scientific">Candidatus Nealsonbacteria bacterium CG23_combo_of_CG06-09_8_20_14_all_39_25</name>
    <dbReference type="NCBI Taxonomy" id="1974723"/>
    <lineage>
        <taxon>Bacteria</taxon>
        <taxon>Candidatus Nealsoniibacteriota</taxon>
    </lineage>
</organism>
<dbReference type="GO" id="GO:0043952">
    <property type="term" value="P:protein transport by the Sec complex"/>
    <property type="evidence" value="ECO:0007669"/>
    <property type="project" value="UniProtKB-UniRule"/>
</dbReference>
<evidence type="ECO:0000256" key="2">
    <source>
        <dbReference type="ARBA" id="ARBA00022448"/>
    </source>
</evidence>
<evidence type="ECO:0000256" key="1">
    <source>
        <dbReference type="ARBA" id="ARBA00004370"/>
    </source>
</evidence>
<dbReference type="EMBL" id="PCRN01000062">
    <property type="protein sequence ID" value="PIP22268.1"/>
    <property type="molecule type" value="Genomic_DNA"/>
</dbReference>
<dbReference type="PANTHER" id="PTHR33910:SF1">
    <property type="entry name" value="PROTEIN TRANSLOCASE SUBUNIT SECE"/>
    <property type="match status" value="1"/>
</dbReference>
<keyword evidence="6 9" id="KW-1133">Transmembrane helix</keyword>
<evidence type="ECO:0000256" key="4">
    <source>
        <dbReference type="ARBA" id="ARBA00022692"/>
    </source>
</evidence>
<dbReference type="InterPro" id="IPR001901">
    <property type="entry name" value="Translocase_SecE/Sec61-g"/>
</dbReference>
<dbReference type="GO" id="GO:0006605">
    <property type="term" value="P:protein targeting"/>
    <property type="evidence" value="ECO:0007669"/>
    <property type="project" value="UniProtKB-UniRule"/>
</dbReference>
<comment type="function">
    <text evidence="9">Essential subunit of the Sec protein translocation channel SecYEG. Clamps together the 2 halves of SecY. May contact the channel plug during translocation.</text>
</comment>
<dbReference type="Pfam" id="PF00584">
    <property type="entry name" value="SecE"/>
    <property type="match status" value="1"/>
</dbReference>
<evidence type="ECO:0000256" key="7">
    <source>
        <dbReference type="ARBA" id="ARBA00023010"/>
    </source>
</evidence>
<evidence type="ECO:0000256" key="6">
    <source>
        <dbReference type="ARBA" id="ARBA00022989"/>
    </source>
</evidence>
<keyword evidence="3 9" id="KW-1003">Cell membrane</keyword>
<dbReference type="HAMAP" id="MF_00422">
    <property type="entry name" value="SecE"/>
    <property type="match status" value="1"/>
</dbReference>
<keyword evidence="2 9" id="KW-0813">Transport</keyword>
<dbReference type="InterPro" id="IPR038379">
    <property type="entry name" value="SecE_sf"/>
</dbReference>
<evidence type="ECO:0000313" key="10">
    <source>
        <dbReference type="EMBL" id="PIP22268.1"/>
    </source>
</evidence>
<dbReference type="NCBIfam" id="TIGR00964">
    <property type="entry name" value="secE_bact"/>
    <property type="match status" value="1"/>
</dbReference>
<evidence type="ECO:0000313" key="11">
    <source>
        <dbReference type="Proteomes" id="UP000229054"/>
    </source>
</evidence>
<comment type="similarity">
    <text evidence="9">Belongs to the SecE/SEC61-gamma family.</text>
</comment>
<evidence type="ECO:0000256" key="3">
    <source>
        <dbReference type="ARBA" id="ARBA00022475"/>
    </source>
</evidence>
<dbReference type="GO" id="GO:0005886">
    <property type="term" value="C:plasma membrane"/>
    <property type="evidence" value="ECO:0007669"/>
    <property type="project" value="UniProtKB-SubCell"/>
</dbReference>
<dbReference type="AlphaFoldDB" id="A0A2G9YSR3"/>
<reference evidence="10 11" key="1">
    <citation type="submission" date="2017-09" db="EMBL/GenBank/DDBJ databases">
        <title>Depth-based differentiation of microbial function through sediment-hosted aquifers and enrichment of novel symbionts in the deep terrestrial subsurface.</title>
        <authorList>
            <person name="Probst A.J."/>
            <person name="Ladd B."/>
            <person name="Jarett J.K."/>
            <person name="Geller-Mcgrath D.E."/>
            <person name="Sieber C.M."/>
            <person name="Emerson J.B."/>
            <person name="Anantharaman K."/>
            <person name="Thomas B.C."/>
            <person name="Malmstrom R."/>
            <person name="Stieglmeier M."/>
            <person name="Klingl A."/>
            <person name="Woyke T."/>
            <person name="Ryan C.M."/>
            <person name="Banfield J.F."/>
        </authorList>
    </citation>
    <scope>NUCLEOTIDE SEQUENCE [LARGE SCALE GENOMIC DNA]</scope>
    <source>
        <strain evidence="10">CG23_combo_of_CG06-09_8_20_14_all_39_25</strain>
    </source>
</reference>
<dbReference type="GO" id="GO:0065002">
    <property type="term" value="P:intracellular protein transmembrane transport"/>
    <property type="evidence" value="ECO:0007669"/>
    <property type="project" value="UniProtKB-UniRule"/>
</dbReference>
<dbReference type="PROSITE" id="PS01067">
    <property type="entry name" value="SECE_SEC61G"/>
    <property type="match status" value="1"/>
</dbReference>
<comment type="caution">
    <text evidence="10">The sequence shown here is derived from an EMBL/GenBank/DDBJ whole genome shotgun (WGS) entry which is preliminary data.</text>
</comment>
<accession>A0A2G9YSR3</accession>
<keyword evidence="8 9" id="KW-0472">Membrane</keyword>
<feature type="transmembrane region" description="Helical" evidence="9">
    <location>
        <begin position="35"/>
        <end position="61"/>
    </location>
</feature>
<name>A0A2G9YSR3_9BACT</name>
<comment type="subunit">
    <text evidence="9">Component of the Sec protein translocase complex. Heterotrimer consisting of SecY, SecE and SecG subunits. The heterotrimers can form oligomers, although 1 heterotrimer is thought to be able to translocate proteins. Interacts with the ribosome. Interacts with SecDF, and other proteins may be involved. Interacts with SecA.</text>
</comment>
<dbReference type="InterPro" id="IPR005807">
    <property type="entry name" value="SecE_bac"/>
</dbReference>
<keyword evidence="4 9" id="KW-0812">Transmembrane</keyword>
<sequence length="66" mass="7613">MDIKNIPTKIITFLKEVRLEMKKVNWPTRQETLKYTLIVIGVSVAVAVFLGTLDFIFTTLLNKFVL</sequence>
<evidence type="ECO:0000256" key="9">
    <source>
        <dbReference type="HAMAP-Rule" id="MF_00422"/>
    </source>
</evidence>
<proteinExistence type="inferred from homology"/>
<dbReference type="PANTHER" id="PTHR33910">
    <property type="entry name" value="PROTEIN TRANSLOCASE SUBUNIT SECE"/>
    <property type="match status" value="1"/>
</dbReference>
<comment type="subcellular location">
    <subcellularLocation>
        <location evidence="9">Cell membrane</location>
        <topology evidence="9">Single-pass membrane protein</topology>
    </subcellularLocation>
    <subcellularLocation>
        <location evidence="1">Membrane</location>
    </subcellularLocation>
</comment>
<dbReference type="GO" id="GO:0008320">
    <property type="term" value="F:protein transmembrane transporter activity"/>
    <property type="evidence" value="ECO:0007669"/>
    <property type="project" value="UniProtKB-UniRule"/>
</dbReference>
<dbReference type="Gene3D" id="1.20.5.1030">
    <property type="entry name" value="Preprotein translocase secy subunit"/>
    <property type="match status" value="1"/>
</dbReference>
<keyword evidence="5 9" id="KW-0653">Protein transport</keyword>
<keyword evidence="7 9" id="KW-0811">Translocation</keyword>
<gene>
    <name evidence="9" type="primary">secE</name>
    <name evidence="10" type="ORF">COX38_01605</name>
</gene>
<protein>
    <recommendedName>
        <fullName evidence="9">Protein translocase subunit SecE</fullName>
    </recommendedName>
</protein>
<dbReference type="GO" id="GO:0009306">
    <property type="term" value="P:protein secretion"/>
    <property type="evidence" value="ECO:0007669"/>
    <property type="project" value="UniProtKB-UniRule"/>
</dbReference>
<dbReference type="Proteomes" id="UP000229054">
    <property type="component" value="Unassembled WGS sequence"/>
</dbReference>
<evidence type="ECO:0000256" key="8">
    <source>
        <dbReference type="ARBA" id="ARBA00023136"/>
    </source>
</evidence>